<evidence type="ECO:0000313" key="1">
    <source>
        <dbReference type="EMBL" id="WNG46967.1"/>
    </source>
</evidence>
<dbReference type="Gene3D" id="2.130.10.30">
    <property type="entry name" value="Regulator of chromosome condensation 1/beta-lactamase-inhibitor protein II"/>
    <property type="match status" value="1"/>
</dbReference>
<dbReference type="InterPro" id="IPR051553">
    <property type="entry name" value="Ran_GTPase-activating"/>
</dbReference>
<dbReference type="Pfam" id="PF13540">
    <property type="entry name" value="RCC1_2"/>
    <property type="match status" value="1"/>
</dbReference>
<dbReference type="Proteomes" id="UP001611383">
    <property type="component" value="Chromosome"/>
</dbReference>
<dbReference type="InterPro" id="IPR000408">
    <property type="entry name" value="Reg_chr_condens"/>
</dbReference>
<dbReference type="PROSITE" id="PS50012">
    <property type="entry name" value="RCC1_3"/>
    <property type="match status" value="1"/>
</dbReference>
<dbReference type="InterPro" id="IPR009091">
    <property type="entry name" value="RCC1/BLIP-II"/>
</dbReference>
<dbReference type="SUPFAM" id="SSF50985">
    <property type="entry name" value="RCC1/BLIP-II"/>
    <property type="match status" value="1"/>
</dbReference>
<gene>
    <name evidence="1" type="ORF">F0U60_24685</name>
</gene>
<evidence type="ECO:0008006" key="3">
    <source>
        <dbReference type="Google" id="ProtNLM"/>
    </source>
</evidence>
<dbReference type="PANTHER" id="PTHR45982:SF1">
    <property type="entry name" value="REGULATOR OF CHROMOSOME CONDENSATION"/>
    <property type="match status" value="1"/>
</dbReference>
<reference evidence="1 2" key="1">
    <citation type="submission" date="2019-08" db="EMBL/GenBank/DDBJ databases">
        <title>Archangium and Cystobacter genomes.</title>
        <authorList>
            <person name="Chen I.-C.K."/>
            <person name="Wielgoss S."/>
        </authorList>
    </citation>
    <scope>NUCLEOTIDE SEQUENCE [LARGE SCALE GENOMIC DNA]</scope>
    <source>
        <strain evidence="1 2">Cbm 6</strain>
    </source>
</reference>
<accession>A0ABY9WT54</accession>
<proteinExistence type="predicted"/>
<organism evidence="1 2">
    <name type="scientific">Archangium minus</name>
    <dbReference type="NCBI Taxonomy" id="83450"/>
    <lineage>
        <taxon>Bacteria</taxon>
        <taxon>Pseudomonadati</taxon>
        <taxon>Myxococcota</taxon>
        <taxon>Myxococcia</taxon>
        <taxon>Myxococcales</taxon>
        <taxon>Cystobacterineae</taxon>
        <taxon>Archangiaceae</taxon>
        <taxon>Archangium</taxon>
    </lineage>
</organism>
<dbReference type="EMBL" id="CP043494">
    <property type="protein sequence ID" value="WNG46967.1"/>
    <property type="molecule type" value="Genomic_DNA"/>
</dbReference>
<sequence length="137" mass="14753">MELLRDQDPLEVRLKPHSGLLTSLTFPHSLTIHPDGTVRRIAPVQVPGLTGFQSVSASNYHALGLRWDGTFWEWGNYRSTPGQVPGLSDIVAISAGNDYALALRGDGTVWAWGNNCDGQLGHGAAFDAFVPVASLLD</sequence>
<keyword evidence="2" id="KW-1185">Reference proteome</keyword>
<dbReference type="PANTHER" id="PTHR45982">
    <property type="entry name" value="REGULATOR OF CHROMOSOME CONDENSATION"/>
    <property type="match status" value="1"/>
</dbReference>
<name>A0ABY9WT54_9BACT</name>
<protein>
    <recommendedName>
        <fullName evidence="3">BNR repeat domain protein</fullName>
    </recommendedName>
</protein>
<dbReference type="RefSeq" id="WP_395823890.1">
    <property type="nucleotide sequence ID" value="NZ_CP043494.1"/>
</dbReference>
<evidence type="ECO:0000313" key="2">
    <source>
        <dbReference type="Proteomes" id="UP001611383"/>
    </source>
</evidence>